<protein>
    <submittedName>
        <fullName evidence="4">ABC-type Fe3+ transport system, substrate-binding protein</fullName>
    </submittedName>
</protein>
<keyword evidence="5" id="KW-1185">Reference proteome</keyword>
<dbReference type="Proteomes" id="UP000186002">
    <property type="component" value="Unassembled WGS sequence"/>
</dbReference>
<organism evidence="4 5">
    <name type="scientific">Roseibium suaedae</name>
    <dbReference type="NCBI Taxonomy" id="735517"/>
    <lineage>
        <taxon>Bacteria</taxon>
        <taxon>Pseudomonadati</taxon>
        <taxon>Pseudomonadota</taxon>
        <taxon>Alphaproteobacteria</taxon>
        <taxon>Hyphomicrobiales</taxon>
        <taxon>Stappiaceae</taxon>
        <taxon>Roseibium</taxon>
    </lineage>
</organism>
<dbReference type="OrthoDB" id="8673316at2"/>
<evidence type="ECO:0000256" key="3">
    <source>
        <dbReference type="SAM" id="SignalP"/>
    </source>
</evidence>
<feature type="chain" id="PRO_5013020368" evidence="3">
    <location>
        <begin position="25"/>
        <end position="409"/>
    </location>
</feature>
<keyword evidence="1 3" id="KW-0732">Signal</keyword>
<dbReference type="SUPFAM" id="SSF53850">
    <property type="entry name" value="Periplasmic binding protein-like II"/>
    <property type="match status" value="1"/>
</dbReference>
<evidence type="ECO:0000313" key="4">
    <source>
        <dbReference type="EMBL" id="SHN20012.1"/>
    </source>
</evidence>
<dbReference type="PANTHER" id="PTHR30006">
    <property type="entry name" value="THIAMINE-BINDING PERIPLASMIC PROTEIN-RELATED"/>
    <property type="match status" value="1"/>
</dbReference>
<dbReference type="EMBL" id="FRBW01000010">
    <property type="protein sequence ID" value="SHN20012.1"/>
    <property type="molecule type" value="Genomic_DNA"/>
</dbReference>
<evidence type="ECO:0000313" key="5">
    <source>
        <dbReference type="Proteomes" id="UP000186002"/>
    </source>
</evidence>
<keyword evidence="2" id="KW-0574">Periplasm</keyword>
<sequence>MRKTFLRSVLAVGLMALPMSGALAQDADFKSWLETAKLSEFQPQEEDWNDIIAKAKAEGEVTVYSSSSGVNALAEDFQKLYPEIKVNAYDLGSEKTIEKVVREQQAGIYNVDVVNTGGAAQMIYDLLPKNLIVNYVPRYLVDVIPENLREPLLTQVVEATALMYNADSFPEGSPIKNVWQLTEPEWKSRFAMKSPLGSLTTLALLTSITEHADQFDKAYQDYAGKPLELSEGIENAGYEFLHRLLKNDLVIFKSGSKLATASGLKGQEKPLITFASMHYINKNASDDYANAIPYEIDPAAVFAYSTYTSIAGRAPHPNAAKLFVAFQMGSPDLNKDSKLEKPYREGESLKLLQGLGAYYKVGTFSPRTDVPLPKGAENWPEVSKIWGSPEFQRDNVAAMNDFWVYETSQ</sequence>
<gene>
    <name evidence="4" type="ORF">SAMN05444272_4602</name>
</gene>
<accession>A0A1M7PRI9</accession>
<dbReference type="RefSeq" id="WP_073015799.1">
    <property type="nucleotide sequence ID" value="NZ_FRBW01000010.1"/>
</dbReference>
<dbReference type="Pfam" id="PF01547">
    <property type="entry name" value="SBP_bac_1"/>
    <property type="match status" value="1"/>
</dbReference>
<dbReference type="AlphaFoldDB" id="A0A1M7PRI9"/>
<evidence type="ECO:0000256" key="2">
    <source>
        <dbReference type="ARBA" id="ARBA00022764"/>
    </source>
</evidence>
<dbReference type="STRING" id="735517.SAMN05444272_4602"/>
<proteinExistence type="predicted"/>
<name>A0A1M7PRI9_9HYPH</name>
<reference evidence="4 5" key="1">
    <citation type="submission" date="2016-11" db="EMBL/GenBank/DDBJ databases">
        <authorList>
            <person name="Jaros S."/>
            <person name="Januszkiewicz K."/>
            <person name="Wedrychowicz H."/>
        </authorList>
    </citation>
    <scope>NUCLEOTIDE SEQUENCE [LARGE SCALE GENOMIC DNA]</scope>
    <source>
        <strain evidence="4 5">DSM 22153</strain>
    </source>
</reference>
<feature type="signal peptide" evidence="3">
    <location>
        <begin position="1"/>
        <end position="24"/>
    </location>
</feature>
<dbReference type="Gene3D" id="3.40.190.10">
    <property type="entry name" value="Periplasmic binding protein-like II"/>
    <property type="match status" value="2"/>
</dbReference>
<dbReference type="PANTHER" id="PTHR30006:SF2">
    <property type="entry name" value="ABC TRANSPORTER SUBSTRATE-BINDING PROTEIN"/>
    <property type="match status" value="1"/>
</dbReference>
<evidence type="ECO:0000256" key="1">
    <source>
        <dbReference type="ARBA" id="ARBA00022729"/>
    </source>
</evidence>
<dbReference type="InterPro" id="IPR006059">
    <property type="entry name" value="SBP"/>
</dbReference>